<feature type="non-terminal residue" evidence="2">
    <location>
        <position position="1"/>
    </location>
</feature>
<organism evidence="2">
    <name type="scientific">Tanacetum cinerariifolium</name>
    <name type="common">Dalmatian daisy</name>
    <name type="synonym">Chrysanthemum cinerariifolium</name>
    <dbReference type="NCBI Taxonomy" id="118510"/>
    <lineage>
        <taxon>Eukaryota</taxon>
        <taxon>Viridiplantae</taxon>
        <taxon>Streptophyta</taxon>
        <taxon>Embryophyta</taxon>
        <taxon>Tracheophyta</taxon>
        <taxon>Spermatophyta</taxon>
        <taxon>Magnoliopsida</taxon>
        <taxon>eudicotyledons</taxon>
        <taxon>Gunneridae</taxon>
        <taxon>Pentapetalae</taxon>
        <taxon>asterids</taxon>
        <taxon>campanulids</taxon>
        <taxon>Asterales</taxon>
        <taxon>Asteraceae</taxon>
        <taxon>Asteroideae</taxon>
        <taxon>Anthemideae</taxon>
        <taxon>Anthemidinae</taxon>
        <taxon>Tanacetum</taxon>
    </lineage>
</organism>
<dbReference type="AlphaFoldDB" id="A0A699X7I5"/>
<dbReference type="EMBL" id="BKCJ011825303">
    <property type="protein sequence ID" value="GFD56092.1"/>
    <property type="molecule type" value="Genomic_DNA"/>
</dbReference>
<reference evidence="2" key="1">
    <citation type="journal article" date="2019" name="Sci. Rep.">
        <title>Draft genome of Tanacetum cinerariifolium, the natural source of mosquito coil.</title>
        <authorList>
            <person name="Yamashiro T."/>
            <person name="Shiraishi A."/>
            <person name="Satake H."/>
            <person name="Nakayama K."/>
        </authorList>
    </citation>
    <scope>NUCLEOTIDE SEQUENCE</scope>
</reference>
<protein>
    <submittedName>
        <fullName evidence="2">Uncharacterized protein</fullName>
    </submittedName>
</protein>
<sequence>RGPSHAALSASQIPGGRGGRPGAGRQRGRVPRRPAGAPGAGAGARPGPVLRRSAGGRPPGRCQPSGRAYSGWPAQAIASSRARD</sequence>
<proteinExistence type="predicted"/>
<accession>A0A699X7I5</accession>
<evidence type="ECO:0000313" key="2">
    <source>
        <dbReference type="EMBL" id="GFD56092.1"/>
    </source>
</evidence>
<evidence type="ECO:0000256" key="1">
    <source>
        <dbReference type="SAM" id="MobiDB-lite"/>
    </source>
</evidence>
<feature type="region of interest" description="Disordered" evidence="1">
    <location>
        <begin position="1"/>
        <end position="84"/>
    </location>
</feature>
<gene>
    <name evidence="2" type="ORF">Tci_928061</name>
</gene>
<feature type="non-terminal residue" evidence="2">
    <location>
        <position position="84"/>
    </location>
</feature>
<name>A0A699X7I5_TANCI</name>
<comment type="caution">
    <text evidence="2">The sequence shown here is derived from an EMBL/GenBank/DDBJ whole genome shotgun (WGS) entry which is preliminary data.</text>
</comment>